<evidence type="ECO:0000256" key="1">
    <source>
        <dbReference type="SAM" id="SignalP"/>
    </source>
</evidence>
<organism evidence="2 3">
    <name type="scientific">Saccharomonospora amisosensis</name>
    <dbReference type="NCBI Taxonomy" id="1128677"/>
    <lineage>
        <taxon>Bacteria</taxon>
        <taxon>Bacillati</taxon>
        <taxon>Actinomycetota</taxon>
        <taxon>Actinomycetes</taxon>
        <taxon>Pseudonocardiales</taxon>
        <taxon>Pseudonocardiaceae</taxon>
        <taxon>Saccharomonospora</taxon>
    </lineage>
</organism>
<feature type="signal peptide" evidence="1">
    <location>
        <begin position="1"/>
        <end position="27"/>
    </location>
</feature>
<comment type="caution">
    <text evidence="2">The sequence shown here is derived from an EMBL/GenBank/DDBJ whole genome shotgun (WGS) entry which is preliminary data.</text>
</comment>
<dbReference type="AlphaFoldDB" id="A0A7X5UM47"/>
<protein>
    <submittedName>
        <fullName evidence="2">Uncharacterized protein</fullName>
    </submittedName>
</protein>
<proteinExistence type="predicted"/>
<dbReference type="Proteomes" id="UP000545493">
    <property type="component" value="Unassembled WGS sequence"/>
</dbReference>
<evidence type="ECO:0000313" key="3">
    <source>
        <dbReference type="Proteomes" id="UP000545493"/>
    </source>
</evidence>
<keyword evidence="3" id="KW-1185">Reference proteome</keyword>
<dbReference type="EMBL" id="JAAOYM010000001">
    <property type="protein sequence ID" value="NIJ10207.1"/>
    <property type="molecule type" value="Genomic_DNA"/>
</dbReference>
<evidence type="ECO:0000313" key="2">
    <source>
        <dbReference type="EMBL" id="NIJ10207.1"/>
    </source>
</evidence>
<sequence>MRTLRRGMVAVALALPLSFGATGVASAWDDSGAAWGAQYQLFGAAAGPDGAIVAGLNSEAGGIMWD</sequence>
<reference evidence="2 3" key="1">
    <citation type="submission" date="2020-03" db="EMBL/GenBank/DDBJ databases">
        <title>Sequencing the genomes of 1000 actinobacteria strains.</title>
        <authorList>
            <person name="Klenk H.-P."/>
        </authorList>
    </citation>
    <scope>NUCLEOTIDE SEQUENCE [LARGE SCALE GENOMIC DNA]</scope>
    <source>
        <strain evidence="2 3">DSM 45685</strain>
    </source>
</reference>
<name>A0A7X5UM47_9PSEU</name>
<feature type="chain" id="PRO_5031250412" evidence="1">
    <location>
        <begin position="28"/>
        <end position="66"/>
    </location>
</feature>
<accession>A0A7X5UM47</accession>
<gene>
    <name evidence="2" type="ORF">FHU38_000551</name>
</gene>
<dbReference type="RefSeq" id="WP_009156415.1">
    <property type="nucleotide sequence ID" value="NZ_JAAOYM010000001.1"/>
</dbReference>
<keyword evidence="1" id="KW-0732">Signal</keyword>